<evidence type="ECO:0000256" key="6">
    <source>
        <dbReference type="ARBA" id="ARBA00022490"/>
    </source>
</evidence>
<dbReference type="GO" id="GO:0006178">
    <property type="term" value="P:guanine salvage"/>
    <property type="evidence" value="ECO:0007669"/>
    <property type="project" value="TreeGrafter"/>
</dbReference>
<dbReference type="Proteomes" id="UP000007013">
    <property type="component" value="Chromosome"/>
</dbReference>
<dbReference type="InterPro" id="IPR029057">
    <property type="entry name" value="PRTase-like"/>
</dbReference>
<gene>
    <name evidence="17" type="ordered locus">Oter_3617</name>
</gene>
<dbReference type="RefSeq" id="WP_012376423.1">
    <property type="nucleotide sequence ID" value="NC_010571.1"/>
</dbReference>
<dbReference type="GO" id="GO:0046100">
    <property type="term" value="P:hypoxanthine metabolic process"/>
    <property type="evidence" value="ECO:0007669"/>
    <property type="project" value="TreeGrafter"/>
</dbReference>
<comment type="catalytic activity">
    <reaction evidence="14">
        <text>IMP + diphosphate = hypoxanthine + 5-phospho-alpha-D-ribose 1-diphosphate</text>
        <dbReference type="Rhea" id="RHEA:17973"/>
        <dbReference type="ChEBI" id="CHEBI:17368"/>
        <dbReference type="ChEBI" id="CHEBI:33019"/>
        <dbReference type="ChEBI" id="CHEBI:58017"/>
        <dbReference type="ChEBI" id="CHEBI:58053"/>
        <dbReference type="EC" id="2.4.2.8"/>
    </reaction>
    <physiologicalReaction direction="right-to-left" evidence="14">
        <dbReference type="Rhea" id="RHEA:17975"/>
    </physiologicalReaction>
</comment>
<evidence type="ECO:0000256" key="13">
    <source>
        <dbReference type="ARBA" id="ARBA00048811"/>
    </source>
</evidence>
<reference evidence="17 18" key="1">
    <citation type="journal article" date="2011" name="J. Bacteriol.">
        <title>Genome sequence of the verrucomicrobium Opitutus terrae PB90-1, an abundant inhabitant of rice paddy soil ecosystems.</title>
        <authorList>
            <person name="van Passel M.W."/>
            <person name="Kant R."/>
            <person name="Palva A."/>
            <person name="Copeland A."/>
            <person name="Lucas S."/>
            <person name="Lapidus A."/>
            <person name="Glavina del Rio T."/>
            <person name="Pitluck S."/>
            <person name="Goltsman E."/>
            <person name="Clum A."/>
            <person name="Sun H."/>
            <person name="Schmutz J."/>
            <person name="Larimer F.W."/>
            <person name="Land M.L."/>
            <person name="Hauser L."/>
            <person name="Kyrpides N."/>
            <person name="Mikhailova N."/>
            <person name="Richardson P.P."/>
            <person name="Janssen P.H."/>
            <person name="de Vos W.M."/>
            <person name="Smidt H."/>
        </authorList>
    </citation>
    <scope>NUCLEOTIDE SEQUENCE [LARGE SCALE GENOMIC DNA]</scope>
    <source>
        <strain evidence="18">DSM 11246 / JCM 15787 / PB90-1</strain>
    </source>
</reference>
<comment type="cofactor">
    <cofactor evidence="1 15">
        <name>Mg(2+)</name>
        <dbReference type="ChEBI" id="CHEBI:18420"/>
    </cofactor>
</comment>
<keyword evidence="8 15" id="KW-0808">Transferase</keyword>
<evidence type="ECO:0000256" key="3">
    <source>
        <dbReference type="ARBA" id="ARBA00004669"/>
    </source>
</evidence>
<evidence type="ECO:0000256" key="11">
    <source>
        <dbReference type="ARBA" id="ARBA00022741"/>
    </source>
</evidence>
<dbReference type="GO" id="GO:0004422">
    <property type="term" value="F:hypoxanthine phosphoribosyltransferase activity"/>
    <property type="evidence" value="ECO:0007669"/>
    <property type="project" value="InterPro"/>
</dbReference>
<evidence type="ECO:0000256" key="12">
    <source>
        <dbReference type="ARBA" id="ARBA00022842"/>
    </source>
</evidence>
<sequence length="195" mass="21592">MADTKHRALHHAASHPDLEEVLFTEDEIKQRVHALAGEIKQVYGPGEFTLVSLINGAVMFTADLMREIDNPVRLDCIRVKSYGTGTRSEGTPQVVASLTLDVANRDVLIIDDILDTGKTLALVCDLACKLKPASLRTCVLLDKKARREVRFEADFVGFEIPNKFVVGYGLDFAERYRNLPCIGVLKKELQTAPAP</sequence>
<name>B1ZWE2_OPITP</name>
<dbReference type="FunFam" id="3.40.50.2020:FF:000006">
    <property type="entry name" value="Hypoxanthine phosphoribosyltransferase"/>
    <property type="match status" value="1"/>
</dbReference>
<dbReference type="KEGG" id="ote:Oter_3617"/>
<keyword evidence="12 15" id="KW-0460">Magnesium</keyword>
<comment type="similarity">
    <text evidence="4 15">Belongs to the purine/pyrimidine phosphoribosyltransferase family.</text>
</comment>
<keyword evidence="11 15" id="KW-0547">Nucleotide-binding</keyword>
<evidence type="ECO:0000256" key="5">
    <source>
        <dbReference type="ARBA" id="ARBA00011895"/>
    </source>
</evidence>
<dbReference type="HOGENOM" id="CLU_073615_0_0_0"/>
<proteinExistence type="inferred from homology"/>
<evidence type="ECO:0000256" key="15">
    <source>
        <dbReference type="RuleBase" id="RU364099"/>
    </source>
</evidence>
<dbReference type="GO" id="GO:0000166">
    <property type="term" value="F:nucleotide binding"/>
    <property type="evidence" value="ECO:0007669"/>
    <property type="project" value="UniProtKB-KW"/>
</dbReference>
<evidence type="ECO:0000256" key="7">
    <source>
        <dbReference type="ARBA" id="ARBA00022676"/>
    </source>
</evidence>
<evidence type="ECO:0000256" key="4">
    <source>
        <dbReference type="ARBA" id="ARBA00008391"/>
    </source>
</evidence>
<keyword evidence="10 15" id="KW-0660">Purine salvage</keyword>
<keyword evidence="9 15" id="KW-0479">Metal-binding</keyword>
<keyword evidence="18" id="KW-1185">Reference proteome</keyword>
<dbReference type="UniPathway" id="UPA00591">
    <property type="reaction ID" value="UER00648"/>
</dbReference>
<dbReference type="AlphaFoldDB" id="B1ZWE2"/>
<dbReference type="EMBL" id="CP001032">
    <property type="protein sequence ID" value="ACB76894.1"/>
    <property type="molecule type" value="Genomic_DNA"/>
</dbReference>
<dbReference type="eggNOG" id="COG0634">
    <property type="taxonomic scope" value="Bacteria"/>
</dbReference>
<evidence type="ECO:0000259" key="16">
    <source>
        <dbReference type="Pfam" id="PF00156"/>
    </source>
</evidence>
<dbReference type="InterPro" id="IPR050408">
    <property type="entry name" value="HGPRT"/>
</dbReference>
<dbReference type="Pfam" id="PF00156">
    <property type="entry name" value="Pribosyltran"/>
    <property type="match status" value="1"/>
</dbReference>
<keyword evidence="7 15" id="KW-0328">Glycosyltransferase</keyword>
<evidence type="ECO:0000256" key="9">
    <source>
        <dbReference type="ARBA" id="ARBA00022723"/>
    </source>
</evidence>
<dbReference type="OrthoDB" id="9802824at2"/>
<dbReference type="SUPFAM" id="SSF53271">
    <property type="entry name" value="PRTase-like"/>
    <property type="match status" value="1"/>
</dbReference>
<dbReference type="GO" id="GO:0032264">
    <property type="term" value="P:IMP salvage"/>
    <property type="evidence" value="ECO:0007669"/>
    <property type="project" value="UniProtKB-UniPathway"/>
</dbReference>
<dbReference type="Gene3D" id="3.40.50.2020">
    <property type="match status" value="1"/>
</dbReference>
<dbReference type="GO" id="GO:0005829">
    <property type="term" value="C:cytosol"/>
    <property type="evidence" value="ECO:0007669"/>
    <property type="project" value="TreeGrafter"/>
</dbReference>
<dbReference type="GO" id="GO:0006166">
    <property type="term" value="P:purine ribonucleoside salvage"/>
    <property type="evidence" value="ECO:0007669"/>
    <property type="project" value="UniProtKB-KW"/>
</dbReference>
<protein>
    <recommendedName>
        <fullName evidence="5 15">Hypoxanthine phosphoribosyltransferase</fullName>
        <ecNumber evidence="5 15">2.4.2.8</ecNumber>
    </recommendedName>
</protein>
<evidence type="ECO:0000256" key="8">
    <source>
        <dbReference type="ARBA" id="ARBA00022679"/>
    </source>
</evidence>
<accession>B1ZWE2</accession>
<keyword evidence="6 15" id="KW-0963">Cytoplasm</keyword>
<evidence type="ECO:0000256" key="2">
    <source>
        <dbReference type="ARBA" id="ARBA00004496"/>
    </source>
</evidence>
<feature type="domain" description="Phosphoribosyltransferase" evidence="16">
    <location>
        <begin position="27"/>
        <end position="172"/>
    </location>
</feature>
<organism evidence="17 18">
    <name type="scientific">Opitutus terrae (strain DSM 11246 / JCM 15787 / PB90-1)</name>
    <dbReference type="NCBI Taxonomy" id="452637"/>
    <lineage>
        <taxon>Bacteria</taxon>
        <taxon>Pseudomonadati</taxon>
        <taxon>Verrucomicrobiota</taxon>
        <taxon>Opitutia</taxon>
        <taxon>Opitutales</taxon>
        <taxon>Opitutaceae</taxon>
        <taxon>Opitutus</taxon>
    </lineage>
</organism>
<dbReference type="STRING" id="452637.Oter_3617"/>
<comment type="subcellular location">
    <subcellularLocation>
        <location evidence="2 15">Cytoplasm</location>
    </subcellularLocation>
</comment>
<dbReference type="PANTHER" id="PTHR43340">
    <property type="entry name" value="HYPOXANTHINE-GUANINE PHOSPHORIBOSYLTRANSFERASE"/>
    <property type="match status" value="1"/>
</dbReference>
<evidence type="ECO:0000256" key="1">
    <source>
        <dbReference type="ARBA" id="ARBA00001946"/>
    </source>
</evidence>
<evidence type="ECO:0000313" key="18">
    <source>
        <dbReference type="Proteomes" id="UP000007013"/>
    </source>
</evidence>
<dbReference type="GO" id="GO:0000287">
    <property type="term" value="F:magnesium ion binding"/>
    <property type="evidence" value="ECO:0007669"/>
    <property type="project" value="TreeGrafter"/>
</dbReference>
<dbReference type="PANTHER" id="PTHR43340:SF1">
    <property type="entry name" value="HYPOXANTHINE PHOSPHORIBOSYLTRANSFERASE"/>
    <property type="match status" value="1"/>
</dbReference>
<evidence type="ECO:0000256" key="14">
    <source>
        <dbReference type="ARBA" id="ARBA00049402"/>
    </source>
</evidence>
<dbReference type="CDD" id="cd06223">
    <property type="entry name" value="PRTases_typeI"/>
    <property type="match status" value="1"/>
</dbReference>
<evidence type="ECO:0000256" key="10">
    <source>
        <dbReference type="ARBA" id="ARBA00022726"/>
    </source>
</evidence>
<dbReference type="GO" id="GO:0052657">
    <property type="term" value="F:guanine phosphoribosyltransferase activity"/>
    <property type="evidence" value="ECO:0007669"/>
    <property type="project" value="RHEA"/>
</dbReference>
<comment type="pathway">
    <text evidence="3 15">Purine metabolism; IMP biosynthesis via salvage pathway; IMP from hypoxanthine: step 1/1.</text>
</comment>
<dbReference type="InterPro" id="IPR000836">
    <property type="entry name" value="PRTase_dom"/>
</dbReference>
<evidence type="ECO:0000313" key="17">
    <source>
        <dbReference type="EMBL" id="ACB76894.1"/>
    </source>
</evidence>
<dbReference type="GO" id="GO:0032263">
    <property type="term" value="P:GMP salvage"/>
    <property type="evidence" value="ECO:0007669"/>
    <property type="project" value="TreeGrafter"/>
</dbReference>
<dbReference type="InterPro" id="IPR005904">
    <property type="entry name" value="Hxn_phspho_trans"/>
</dbReference>
<dbReference type="EC" id="2.4.2.8" evidence="5 15"/>
<comment type="catalytic activity">
    <reaction evidence="13">
        <text>GMP + diphosphate = guanine + 5-phospho-alpha-D-ribose 1-diphosphate</text>
        <dbReference type="Rhea" id="RHEA:25424"/>
        <dbReference type="ChEBI" id="CHEBI:16235"/>
        <dbReference type="ChEBI" id="CHEBI:33019"/>
        <dbReference type="ChEBI" id="CHEBI:58017"/>
        <dbReference type="ChEBI" id="CHEBI:58115"/>
        <dbReference type="EC" id="2.4.2.8"/>
    </reaction>
    <physiologicalReaction direction="right-to-left" evidence="13">
        <dbReference type="Rhea" id="RHEA:25426"/>
    </physiologicalReaction>
</comment>
<dbReference type="NCBIfam" id="TIGR01203">
    <property type="entry name" value="HGPRTase"/>
    <property type="match status" value="1"/>
</dbReference>